<dbReference type="Gene3D" id="3.40.50.720">
    <property type="entry name" value="NAD(P)-binding Rossmann-like Domain"/>
    <property type="match status" value="1"/>
</dbReference>
<protein>
    <submittedName>
        <fullName evidence="2">NAD(P)-dependent oxidoreductase</fullName>
    </submittedName>
</protein>
<gene>
    <name evidence="2" type="ORF">GCM10011534_16810</name>
</gene>
<dbReference type="AlphaFoldDB" id="A0A917SSB2"/>
<sequence>MTIAVTGATGQLGRKVIAGLKARGSQDVIALARSPEKGADLGISLREADYDRPETLGPALQGVDTLLLISSSEVGKRAAQHAAIIAAAKAAGVGRVVYTSILNADHNPISLAEEHRATEAALAESGLTVTLLRNGWYTENYASNAPMAVAHSAVLGSAGEGRISGASRDDYAAAAVEVLTGQGHAGRTYELAGDSAFTLSDLAAEIAAQSGADVVYKDLPVADYAKVLEGAGLAPGLAAAIAGWDAEVAKGALESDDTTLSRLIGRPTTPLAEVVKAALAG</sequence>
<comment type="caution">
    <text evidence="2">The sequence shown here is derived from an EMBL/GenBank/DDBJ whole genome shotgun (WGS) entry which is preliminary data.</text>
</comment>
<organism evidence="2 3">
    <name type="scientific">Pseudooceanicola nanhaiensis</name>
    <dbReference type="NCBI Taxonomy" id="375761"/>
    <lineage>
        <taxon>Bacteria</taxon>
        <taxon>Pseudomonadati</taxon>
        <taxon>Pseudomonadota</taxon>
        <taxon>Alphaproteobacteria</taxon>
        <taxon>Rhodobacterales</taxon>
        <taxon>Paracoccaceae</taxon>
        <taxon>Pseudooceanicola</taxon>
    </lineage>
</organism>
<evidence type="ECO:0000313" key="3">
    <source>
        <dbReference type="Proteomes" id="UP000649829"/>
    </source>
</evidence>
<proteinExistence type="predicted"/>
<accession>A0A917SSB2</accession>
<evidence type="ECO:0000259" key="1">
    <source>
        <dbReference type="Pfam" id="PF13460"/>
    </source>
</evidence>
<keyword evidence="3" id="KW-1185">Reference proteome</keyword>
<name>A0A917SSB2_9RHOB</name>
<dbReference type="Pfam" id="PF13460">
    <property type="entry name" value="NAD_binding_10"/>
    <property type="match status" value="1"/>
</dbReference>
<reference evidence="2" key="2">
    <citation type="submission" date="2020-09" db="EMBL/GenBank/DDBJ databases">
        <authorList>
            <person name="Sun Q."/>
            <person name="Zhou Y."/>
        </authorList>
    </citation>
    <scope>NUCLEOTIDE SEQUENCE</scope>
    <source>
        <strain evidence="2">CGMCC 1.6293</strain>
    </source>
</reference>
<dbReference type="SUPFAM" id="SSF51735">
    <property type="entry name" value="NAD(P)-binding Rossmann-fold domains"/>
    <property type="match status" value="1"/>
</dbReference>
<dbReference type="Gene3D" id="3.90.25.10">
    <property type="entry name" value="UDP-galactose 4-epimerase, domain 1"/>
    <property type="match status" value="1"/>
</dbReference>
<dbReference type="InterPro" id="IPR052718">
    <property type="entry name" value="NmrA-type_oxidoreductase"/>
</dbReference>
<dbReference type="InterPro" id="IPR016040">
    <property type="entry name" value="NAD(P)-bd_dom"/>
</dbReference>
<dbReference type="PANTHER" id="PTHR47129">
    <property type="entry name" value="QUINONE OXIDOREDUCTASE 2"/>
    <property type="match status" value="1"/>
</dbReference>
<dbReference type="RefSeq" id="WP_028286472.1">
    <property type="nucleotide sequence ID" value="NZ_BMLF01000001.1"/>
</dbReference>
<reference evidence="2" key="1">
    <citation type="journal article" date="2014" name="Int. J. Syst. Evol. Microbiol.">
        <title>Complete genome sequence of Corynebacterium casei LMG S-19264T (=DSM 44701T), isolated from a smear-ripened cheese.</title>
        <authorList>
            <consortium name="US DOE Joint Genome Institute (JGI-PGF)"/>
            <person name="Walter F."/>
            <person name="Albersmeier A."/>
            <person name="Kalinowski J."/>
            <person name="Ruckert C."/>
        </authorList>
    </citation>
    <scope>NUCLEOTIDE SEQUENCE</scope>
    <source>
        <strain evidence="2">CGMCC 1.6293</strain>
    </source>
</reference>
<dbReference type="PANTHER" id="PTHR47129:SF1">
    <property type="entry name" value="NMRA-LIKE DOMAIN-CONTAINING PROTEIN"/>
    <property type="match status" value="1"/>
</dbReference>
<dbReference type="CDD" id="cd05269">
    <property type="entry name" value="TMR_SDR_a"/>
    <property type="match status" value="1"/>
</dbReference>
<dbReference type="InterPro" id="IPR036291">
    <property type="entry name" value="NAD(P)-bd_dom_sf"/>
</dbReference>
<feature type="domain" description="NAD(P)-binding" evidence="1">
    <location>
        <begin position="7"/>
        <end position="180"/>
    </location>
</feature>
<dbReference type="Proteomes" id="UP000649829">
    <property type="component" value="Unassembled WGS sequence"/>
</dbReference>
<evidence type="ECO:0000313" key="2">
    <source>
        <dbReference type="EMBL" id="GGL95310.1"/>
    </source>
</evidence>
<dbReference type="EMBL" id="BMLF01000001">
    <property type="protein sequence ID" value="GGL95310.1"/>
    <property type="molecule type" value="Genomic_DNA"/>
</dbReference>